<gene>
    <name evidence="3" type="ORF">EKPJFOCH_1030</name>
</gene>
<dbReference type="Proteomes" id="UP001055101">
    <property type="component" value="Unassembled WGS sequence"/>
</dbReference>
<evidence type="ECO:0000313" key="3">
    <source>
        <dbReference type="EMBL" id="GJE54552.1"/>
    </source>
</evidence>
<protein>
    <recommendedName>
        <fullName evidence="1">UPF0335 protein EKPJFOCH_1030</fullName>
    </recommendedName>
</protein>
<keyword evidence="4" id="KW-1185">Reference proteome</keyword>
<dbReference type="RefSeq" id="WP_238230914.1">
    <property type="nucleotide sequence ID" value="NZ_BPRA01000004.1"/>
</dbReference>
<name>A0ABQ4TID0_9HYPH</name>
<dbReference type="Pfam" id="PF10073">
    <property type="entry name" value="GapR_DNA-bd"/>
    <property type="match status" value="1"/>
</dbReference>
<proteinExistence type="inferred from homology"/>
<reference evidence="3" key="1">
    <citation type="journal article" date="2021" name="Front. Microbiol.">
        <title>Comprehensive Comparative Genomics and Phenotyping of Methylobacterium Species.</title>
        <authorList>
            <person name="Alessa O."/>
            <person name="Ogura Y."/>
            <person name="Fujitani Y."/>
            <person name="Takami H."/>
            <person name="Hayashi T."/>
            <person name="Sahin N."/>
            <person name="Tani A."/>
        </authorList>
    </citation>
    <scope>NUCLEOTIDE SEQUENCE</scope>
    <source>
        <strain evidence="3">DSM 23674</strain>
    </source>
</reference>
<dbReference type="EMBL" id="BPRA01000004">
    <property type="protein sequence ID" value="GJE54552.1"/>
    <property type="molecule type" value="Genomic_DNA"/>
</dbReference>
<comment type="similarity">
    <text evidence="1">Belongs to the UPF0335 family.</text>
</comment>
<feature type="domain" description="GapR-like DNA-binding" evidence="2">
    <location>
        <begin position="19"/>
        <end position="90"/>
    </location>
</feature>
<dbReference type="SUPFAM" id="SSF46589">
    <property type="entry name" value="tRNA-binding arm"/>
    <property type="match status" value="1"/>
</dbReference>
<sequence length="92" mass="10481">MTTNTANQQAATSTSEAVAADELRQFIERLERLEEEKTGIGGDIKEVFQELRGRGFDVKAVRAILRRRKKDRAEIQEEEAILEMYLQALGEI</sequence>
<organism evidence="3 4">
    <name type="scientific">Methylobacterium thuringiense</name>
    <dbReference type="NCBI Taxonomy" id="1003091"/>
    <lineage>
        <taxon>Bacteria</taxon>
        <taxon>Pseudomonadati</taxon>
        <taxon>Pseudomonadota</taxon>
        <taxon>Alphaproteobacteria</taxon>
        <taxon>Hyphomicrobiales</taxon>
        <taxon>Methylobacteriaceae</taxon>
        <taxon>Methylobacterium</taxon>
    </lineage>
</organism>
<evidence type="ECO:0000313" key="4">
    <source>
        <dbReference type="Proteomes" id="UP001055101"/>
    </source>
</evidence>
<dbReference type="HAMAP" id="MF_00797">
    <property type="entry name" value="UPF0335"/>
    <property type="match status" value="1"/>
</dbReference>
<dbReference type="InterPro" id="IPR010978">
    <property type="entry name" value="tRNA-bd_arm"/>
</dbReference>
<reference evidence="3" key="2">
    <citation type="submission" date="2021-08" db="EMBL/GenBank/DDBJ databases">
        <authorList>
            <person name="Tani A."/>
            <person name="Ola A."/>
            <person name="Ogura Y."/>
            <person name="Katsura K."/>
            <person name="Hayashi T."/>
        </authorList>
    </citation>
    <scope>NUCLEOTIDE SEQUENCE</scope>
    <source>
        <strain evidence="3">DSM 23674</strain>
    </source>
</reference>
<evidence type="ECO:0000256" key="1">
    <source>
        <dbReference type="HAMAP-Rule" id="MF_00797"/>
    </source>
</evidence>
<dbReference type="InterPro" id="IPR018753">
    <property type="entry name" value="GapR-like"/>
</dbReference>
<dbReference type="InterPro" id="IPR046367">
    <property type="entry name" value="GapR-like_DNA-bd"/>
</dbReference>
<comment type="caution">
    <text evidence="3">The sequence shown here is derived from an EMBL/GenBank/DDBJ whole genome shotgun (WGS) entry which is preliminary data.</text>
</comment>
<dbReference type="NCBIfam" id="NF010247">
    <property type="entry name" value="PRK13694.1"/>
    <property type="match status" value="1"/>
</dbReference>
<evidence type="ECO:0000259" key="2">
    <source>
        <dbReference type="Pfam" id="PF10073"/>
    </source>
</evidence>
<accession>A0ABQ4TID0</accession>